<dbReference type="Gene3D" id="2.60.120.920">
    <property type="match status" value="1"/>
</dbReference>
<dbReference type="InterPro" id="IPR003879">
    <property type="entry name" value="Butyrophylin_SPRY"/>
</dbReference>
<dbReference type="PRINTS" id="PR01407">
    <property type="entry name" value="BUTYPHLNCDUF"/>
</dbReference>
<reference evidence="9" key="1">
    <citation type="journal article" date="2013" name="Nat. Genet.">
        <title>The draft genomes of soft-shell turtle and green sea turtle yield insights into the development and evolution of the turtle-specific body plan.</title>
        <authorList>
            <person name="Wang Z."/>
            <person name="Pascual-Anaya J."/>
            <person name="Zadissa A."/>
            <person name="Li W."/>
            <person name="Niimura Y."/>
            <person name="Huang Z."/>
            <person name="Li C."/>
            <person name="White S."/>
            <person name="Xiong Z."/>
            <person name="Fang D."/>
            <person name="Wang B."/>
            <person name="Ming Y."/>
            <person name="Chen Y."/>
            <person name="Zheng Y."/>
            <person name="Kuraku S."/>
            <person name="Pignatelli M."/>
            <person name="Herrero J."/>
            <person name="Beal K."/>
            <person name="Nozawa M."/>
            <person name="Li Q."/>
            <person name="Wang J."/>
            <person name="Zhang H."/>
            <person name="Yu L."/>
            <person name="Shigenobu S."/>
            <person name="Wang J."/>
            <person name="Liu J."/>
            <person name="Flicek P."/>
            <person name="Searle S."/>
            <person name="Wang J."/>
            <person name="Kuratani S."/>
            <person name="Yin Y."/>
            <person name="Aken B."/>
            <person name="Zhang G."/>
            <person name="Irie N."/>
        </authorList>
    </citation>
    <scope>NUCLEOTIDE SEQUENCE [LARGE SCALE GENOMIC DNA]</scope>
</reference>
<dbReference type="InterPro" id="IPR050143">
    <property type="entry name" value="TRIM/RBCC"/>
</dbReference>
<gene>
    <name evidence="8" type="ORF">UY3_01550</name>
</gene>
<dbReference type="PROSITE" id="PS50188">
    <property type="entry name" value="B302_SPRY"/>
    <property type="match status" value="1"/>
</dbReference>
<dbReference type="InterPro" id="IPR001841">
    <property type="entry name" value="Znf_RING"/>
</dbReference>
<evidence type="ECO:0000313" key="8">
    <source>
        <dbReference type="EMBL" id="EMP41207.1"/>
    </source>
</evidence>
<dbReference type="Pfam" id="PF15227">
    <property type="entry name" value="zf-C3HC4_4"/>
    <property type="match status" value="1"/>
</dbReference>
<dbReference type="GO" id="GO:0008270">
    <property type="term" value="F:zinc ion binding"/>
    <property type="evidence" value="ECO:0007669"/>
    <property type="project" value="UniProtKB-KW"/>
</dbReference>
<name>M7CJJ7_CHEMY</name>
<dbReference type="InterPro" id="IPR013083">
    <property type="entry name" value="Znf_RING/FYVE/PHD"/>
</dbReference>
<dbReference type="InterPro" id="IPR013320">
    <property type="entry name" value="ConA-like_dom_sf"/>
</dbReference>
<dbReference type="SUPFAM" id="SSF57850">
    <property type="entry name" value="RING/U-box"/>
    <property type="match status" value="1"/>
</dbReference>
<dbReference type="FunFam" id="2.60.120.920:FF:000004">
    <property type="entry name" value="Butyrophilin subfamily 1 member A1"/>
    <property type="match status" value="1"/>
</dbReference>
<organism evidence="8 9">
    <name type="scientific">Chelonia mydas</name>
    <name type="common">Green sea-turtle</name>
    <name type="synonym">Chelonia agassizi</name>
    <dbReference type="NCBI Taxonomy" id="8469"/>
    <lineage>
        <taxon>Eukaryota</taxon>
        <taxon>Metazoa</taxon>
        <taxon>Chordata</taxon>
        <taxon>Craniata</taxon>
        <taxon>Vertebrata</taxon>
        <taxon>Euteleostomi</taxon>
        <taxon>Archelosauria</taxon>
        <taxon>Testudinata</taxon>
        <taxon>Testudines</taxon>
        <taxon>Cryptodira</taxon>
        <taxon>Durocryptodira</taxon>
        <taxon>Americhelydia</taxon>
        <taxon>Chelonioidea</taxon>
        <taxon>Cheloniidae</taxon>
        <taxon>Chelonia</taxon>
    </lineage>
</organism>
<evidence type="ECO:0000256" key="4">
    <source>
        <dbReference type="PROSITE-ProRule" id="PRU00175"/>
    </source>
</evidence>
<evidence type="ECO:0000259" key="6">
    <source>
        <dbReference type="PROSITE" id="PS50089"/>
    </source>
</evidence>
<dbReference type="PANTHER" id="PTHR24103">
    <property type="entry name" value="E3 UBIQUITIN-PROTEIN LIGASE TRIM"/>
    <property type="match status" value="1"/>
</dbReference>
<evidence type="ECO:0000259" key="7">
    <source>
        <dbReference type="PROSITE" id="PS50188"/>
    </source>
</evidence>
<feature type="domain" description="RING-type" evidence="6">
    <location>
        <begin position="16"/>
        <end position="61"/>
    </location>
</feature>
<dbReference type="Proteomes" id="UP000031443">
    <property type="component" value="Unassembled WGS sequence"/>
</dbReference>
<dbReference type="InterPro" id="IPR001870">
    <property type="entry name" value="B30.2/SPRY"/>
</dbReference>
<dbReference type="Pfam" id="PF00622">
    <property type="entry name" value="SPRY"/>
    <property type="match status" value="1"/>
</dbReference>
<sequence>MAKSNLVQELQLAVTCPICTQSMEVPVTLDCGHNYCQACILRYWDRAEEEEEDPKQAPQCRWSFRQRSFRPNKLLAKVMAMAKRFPSQDEAQDVHSRSSTLGGVEPMGQQHLLHFLHDGQQMILQKLQEMERGNGTREEGEVRKEEPDPEQQDENNTLSRLVLQLYQKMNDCLVISFTKAEMTLDLKTAYPELVISRDRRSVRLGDERHKVPNYYERFDTNPCVLASEGFSFGRYSWEVEVGDAGCWAVGVARKSVKRKGHLTFTPEHGFWTVEMHMGKYWALSNSPSRVFCKDRLRRVGICLDYVAGQVHFRNAETLAHLYTFTTSFMEEIFPFFYTEDKQTPLVIKKFEIE</sequence>
<dbReference type="Pfam" id="PF13765">
    <property type="entry name" value="PRY"/>
    <property type="match status" value="1"/>
</dbReference>
<protein>
    <submittedName>
        <fullName evidence="8">Tripartite motif-containing protein 39</fullName>
    </submittedName>
</protein>
<dbReference type="SUPFAM" id="SSF49899">
    <property type="entry name" value="Concanavalin A-like lectins/glucanases"/>
    <property type="match status" value="1"/>
</dbReference>
<dbReference type="InterPro" id="IPR017907">
    <property type="entry name" value="Znf_RING_CS"/>
</dbReference>
<feature type="region of interest" description="Disordered" evidence="5">
    <location>
        <begin position="132"/>
        <end position="155"/>
    </location>
</feature>
<keyword evidence="9" id="KW-1185">Reference proteome</keyword>
<dbReference type="SMART" id="SM00589">
    <property type="entry name" value="PRY"/>
    <property type="match status" value="1"/>
</dbReference>
<dbReference type="PROSITE" id="PS50089">
    <property type="entry name" value="ZF_RING_2"/>
    <property type="match status" value="1"/>
</dbReference>
<dbReference type="Gene3D" id="3.30.40.10">
    <property type="entry name" value="Zinc/RING finger domain, C3HC4 (zinc finger)"/>
    <property type="match status" value="1"/>
</dbReference>
<keyword evidence="2 4" id="KW-0863">Zinc-finger</keyword>
<feature type="compositionally biased region" description="Basic and acidic residues" evidence="5">
    <location>
        <begin position="132"/>
        <end position="146"/>
    </location>
</feature>
<dbReference type="InterPro" id="IPR043136">
    <property type="entry name" value="B30.2/SPRY_sf"/>
</dbReference>
<evidence type="ECO:0000256" key="5">
    <source>
        <dbReference type="SAM" id="MobiDB-lite"/>
    </source>
</evidence>
<accession>M7CJJ7</accession>
<dbReference type="SMART" id="SM00449">
    <property type="entry name" value="SPRY"/>
    <property type="match status" value="1"/>
</dbReference>
<dbReference type="CDD" id="cd13733">
    <property type="entry name" value="SPRY_PRY_C-I_1"/>
    <property type="match status" value="1"/>
</dbReference>
<evidence type="ECO:0000256" key="1">
    <source>
        <dbReference type="ARBA" id="ARBA00022723"/>
    </source>
</evidence>
<dbReference type="PROSITE" id="PS00518">
    <property type="entry name" value="ZF_RING_1"/>
    <property type="match status" value="1"/>
</dbReference>
<dbReference type="AlphaFoldDB" id="M7CJJ7"/>
<evidence type="ECO:0000256" key="3">
    <source>
        <dbReference type="ARBA" id="ARBA00022833"/>
    </source>
</evidence>
<dbReference type="InterPro" id="IPR006574">
    <property type="entry name" value="PRY"/>
</dbReference>
<evidence type="ECO:0000313" key="9">
    <source>
        <dbReference type="Proteomes" id="UP000031443"/>
    </source>
</evidence>
<dbReference type="SMART" id="SM00184">
    <property type="entry name" value="RING"/>
    <property type="match status" value="1"/>
</dbReference>
<dbReference type="eggNOG" id="KOG2177">
    <property type="taxonomic scope" value="Eukaryota"/>
</dbReference>
<evidence type="ECO:0000256" key="2">
    <source>
        <dbReference type="ARBA" id="ARBA00022771"/>
    </source>
</evidence>
<dbReference type="InterPro" id="IPR003877">
    <property type="entry name" value="SPRY_dom"/>
</dbReference>
<keyword evidence="1" id="KW-0479">Metal-binding</keyword>
<keyword evidence="3" id="KW-0862">Zinc</keyword>
<proteinExistence type="predicted"/>
<dbReference type="EMBL" id="KB496516">
    <property type="protein sequence ID" value="EMP41207.1"/>
    <property type="molecule type" value="Genomic_DNA"/>
</dbReference>
<feature type="domain" description="B30.2/SPRY" evidence="7">
    <location>
        <begin position="162"/>
        <end position="353"/>
    </location>
</feature>